<evidence type="ECO:0000256" key="9">
    <source>
        <dbReference type="ARBA" id="ARBA00023136"/>
    </source>
</evidence>
<dbReference type="InterPro" id="IPR045083">
    <property type="entry name" value="ATP_synth_F0_asu_bact/mt"/>
</dbReference>
<dbReference type="Gene3D" id="1.20.120.220">
    <property type="entry name" value="ATP synthase, F0 complex, subunit A"/>
    <property type="match status" value="1"/>
</dbReference>
<keyword evidence="4 11" id="KW-0138">CF(0)</keyword>
<feature type="transmembrane region" description="Helical" evidence="11">
    <location>
        <begin position="186"/>
        <end position="207"/>
    </location>
</feature>
<sequence>MVVDPIHQFEIKRYVDLLNISSVQFSFTNAAVFMFGIVAIIFFFLTFATRGRTLVPGRAQSAAEVSYEFIAKMVRDSAGNEGMVFFPLVFSLFMFVLVANLVGLVPYTFTVTAHLIVTAALALLVIGTVIVYGFMKHGSHFLHLFVPSGVPAFLLPFLVVIEVVSFLSRPISLSLRLFANMLAGHIALKVFAFFVVGLASAGVVGWFGATLPFFMIVALTALELLVAVLQAYVFAVLTSIYLNDAIHPGH</sequence>
<keyword evidence="8 11" id="KW-0406">Ion transport</keyword>
<comment type="caution">
    <text evidence="13">The sequence shown here is derived from an EMBL/GenBank/DDBJ whole genome shotgun (WGS) entry which is preliminary data.</text>
</comment>
<comment type="subcellular location">
    <subcellularLocation>
        <location evidence="11 12">Cell membrane</location>
        <topology evidence="11 12">Multi-pass membrane protein</topology>
    </subcellularLocation>
    <subcellularLocation>
        <location evidence="1">Membrane</location>
        <topology evidence="1">Multi-pass membrane protein</topology>
    </subcellularLocation>
</comment>
<dbReference type="PRINTS" id="PR00123">
    <property type="entry name" value="ATPASEA"/>
</dbReference>
<dbReference type="SUPFAM" id="SSF81336">
    <property type="entry name" value="F1F0 ATP synthase subunit A"/>
    <property type="match status" value="1"/>
</dbReference>
<dbReference type="GO" id="GO:0005886">
    <property type="term" value="C:plasma membrane"/>
    <property type="evidence" value="ECO:0007669"/>
    <property type="project" value="UniProtKB-SubCell"/>
</dbReference>
<evidence type="ECO:0000256" key="3">
    <source>
        <dbReference type="ARBA" id="ARBA00022448"/>
    </source>
</evidence>
<keyword evidence="14" id="KW-1185">Reference proteome</keyword>
<dbReference type="FunFam" id="1.20.120.220:FF:000003">
    <property type="entry name" value="ATP synthase subunit a"/>
    <property type="match status" value="1"/>
</dbReference>
<dbReference type="HAMAP" id="MF_01393">
    <property type="entry name" value="ATP_synth_a_bact"/>
    <property type="match status" value="1"/>
</dbReference>
<reference evidence="13 14" key="1">
    <citation type="submission" date="2018-10" db="EMBL/GenBank/DDBJ databases">
        <title>Xanthobacter tagetidis genome sequencing and assembly.</title>
        <authorList>
            <person name="Maclea K.S."/>
            <person name="Goen A.E."/>
            <person name="Fatima S.A."/>
        </authorList>
    </citation>
    <scope>NUCLEOTIDE SEQUENCE [LARGE SCALE GENOMIC DNA]</scope>
    <source>
        <strain evidence="13 14">ATCC 700314</strain>
    </source>
</reference>
<comment type="function">
    <text evidence="11 12">Key component of the proton channel; it plays a direct role in the translocation of protons across the membrane.</text>
</comment>
<keyword evidence="7 11" id="KW-1133">Transmembrane helix</keyword>
<dbReference type="PROSITE" id="PS00449">
    <property type="entry name" value="ATPASE_A"/>
    <property type="match status" value="1"/>
</dbReference>
<dbReference type="PANTHER" id="PTHR11410">
    <property type="entry name" value="ATP SYNTHASE SUBUNIT A"/>
    <property type="match status" value="1"/>
</dbReference>
<dbReference type="Proteomes" id="UP000269692">
    <property type="component" value="Unassembled WGS sequence"/>
</dbReference>
<feature type="transmembrane region" description="Helical" evidence="11">
    <location>
        <begin position="214"/>
        <end position="242"/>
    </location>
</feature>
<evidence type="ECO:0000256" key="1">
    <source>
        <dbReference type="ARBA" id="ARBA00004141"/>
    </source>
</evidence>
<dbReference type="AlphaFoldDB" id="A0A3L7A7X3"/>
<keyword evidence="13" id="KW-0378">Hydrolase</keyword>
<keyword evidence="9 11" id="KW-0472">Membrane</keyword>
<evidence type="ECO:0000256" key="5">
    <source>
        <dbReference type="ARBA" id="ARBA00022692"/>
    </source>
</evidence>
<evidence type="ECO:0000256" key="8">
    <source>
        <dbReference type="ARBA" id="ARBA00023065"/>
    </source>
</evidence>
<dbReference type="InterPro" id="IPR000568">
    <property type="entry name" value="ATP_synth_F0_asu"/>
</dbReference>
<evidence type="ECO:0000256" key="11">
    <source>
        <dbReference type="HAMAP-Rule" id="MF_01393"/>
    </source>
</evidence>
<evidence type="ECO:0000256" key="12">
    <source>
        <dbReference type="RuleBase" id="RU000483"/>
    </source>
</evidence>
<organism evidence="13 14">
    <name type="scientific">Xanthobacter tagetidis</name>
    <dbReference type="NCBI Taxonomy" id="60216"/>
    <lineage>
        <taxon>Bacteria</taxon>
        <taxon>Pseudomonadati</taxon>
        <taxon>Pseudomonadota</taxon>
        <taxon>Alphaproteobacteria</taxon>
        <taxon>Hyphomicrobiales</taxon>
        <taxon>Xanthobacteraceae</taxon>
        <taxon>Xanthobacter</taxon>
    </lineage>
</organism>
<gene>
    <name evidence="11" type="primary">atpB</name>
    <name evidence="13" type="ORF">D9R14_15310</name>
</gene>
<dbReference type="GO" id="GO:0016787">
    <property type="term" value="F:hydrolase activity"/>
    <property type="evidence" value="ECO:0007669"/>
    <property type="project" value="UniProtKB-KW"/>
</dbReference>
<dbReference type="Pfam" id="PF00119">
    <property type="entry name" value="ATP-synt_A"/>
    <property type="match status" value="1"/>
</dbReference>
<evidence type="ECO:0000256" key="6">
    <source>
        <dbReference type="ARBA" id="ARBA00022781"/>
    </source>
</evidence>
<dbReference type="InterPro" id="IPR023011">
    <property type="entry name" value="ATP_synth_F0_asu_AS"/>
</dbReference>
<feature type="transmembrane region" description="Helical" evidence="11">
    <location>
        <begin position="82"/>
        <end position="105"/>
    </location>
</feature>
<comment type="similarity">
    <text evidence="2 11 12">Belongs to the ATPase A chain family.</text>
</comment>
<keyword evidence="3 11" id="KW-0813">Transport</keyword>
<evidence type="ECO:0000256" key="7">
    <source>
        <dbReference type="ARBA" id="ARBA00022989"/>
    </source>
</evidence>
<accession>A0A3L7A7X3</accession>
<dbReference type="OrthoDB" id="9809130at2"/>
<evidence type="ECO:0000256" key="2">
    <source>
        <dbReference type="ARBA" id="ARBA00006810"/>
    </source>
</evidence>
<feature type="transmembrane region" description="Helical" evidence="11">
    <location>
        <begin position="27"/>
        <end position="48"/>
    </location>
</feature>
<keyword evidence="6 11" id="KW-0375">Hydrogen ion transport</keyword>
<dbReference type="GO" id="GO:0045259">
    <property type="term" value="C:proton-transporting ATP synthase complex"/>
    <property type="evidence" value="ECO:0007669"/>
    <property type="project" value="UniProtKB-KW"/>
</dbReference>
<keyword evidence="5 11" id="KW-0812">Transmembrane</keyword>
<keyword evidence="11" id="KW-1003">Cell membrane</keyword>
<dbReference type="InterPro" id="IPR035908">
    <property type="entry name" value="F0_ATP_A_sf"/>
</dbReference>
<dbReference type="NCBIfam" id="TIGR01131">
    <property type="entry name" value="ATP_synt_6_or_A"/>
    <property type="match status" value="1"/>
</dbReference>
<keyword evidence="10 11" id="KW-0066">ATP synthesis</keyword>
<protein>
    <recommendedName>
        <fullName evidence="11 12">ATP synthase subunit a</fullName>
    </recommendedName>
    <alternativeName>
        <fullName evidence="11">ATP synthase F0 sector subunit a</fullName>
    </alternativeName>
    <alternativeName>
        <fullName evidence="11">F-ATPase subunit 6</fullName>
    </alternativeName>
</protein>
<dbReference type="GO" id="GO:0046933">
    <property type="term" value="F:proton-transporting ATP synthase activity, rotational mechanism"/>
    <property type="evidence" value="ECO:0007669"/>
    <property type="project" value="UniProtKB-UniRule"/>
</dbReference>
<evidence type="ECO:0000256" key="4">
    <source>
        <dbReference type="ARBA" id="ARBA00022547"/>
    </source>
</evidence>
<dbReference type="PANTHER" id="PTHR11410:SF0">
    <property type="entry name" value="ATP SYNTHASE SUBUNIT A"/>
    <property type="match status" value="1"/>
</dbReference>
<evidence type="ECO:0000313" key="14">
    <source>
        <dbReference type="Proteomes" id="UP000269692"/>
    </source>
</evidence>
<name>A0A3L7A7X3_9HYPH</name>
<proteinExistence type="inferred from homology"/>
<feature type="transmembrane region" description="Helical" evidence="11">
    <location>
        <begin position="111"/>
        <end position="134"/>
    </location>
</feature>
<feature type="transmembrane region" description="Helical" evidence="11">
    <location>
        <begin position="141"/>
        <end position="166"/>
    </location>
</feature>
<dbReference type="RefSeq" id="WP_121624216.1">
    <property type="nucleotide sequence ID" value="NZ_JACIIW010000002.1"/>
</dbReference>
<evidence type="ECO:0000313" key="13">
    <source>
        <dbReference type="EMBL" id="RLP76185.1"/>
    </source>
</evidence>
<dbReference type="NCBIfam" id="NF004482">
    <property type="entry name" value="PRK05815.2-4"/>
    <property type="match status" value="1"/>
</dbReference>
<evidence type="ECO:0000256" key="10">
    <source>
        <dbReference type="ARBA" id="ARBA00023310"/>
    </source>
</evidence>
<dbReference type="EMBL" id="RCTF01000013">
    <property type="protein sequence ID" value="RLP76185.1"/>
    <property type="molecule type" value="Genomic_DNA"/>
</dbReference>
<dbReference type="CDD" id="cd00310">
    <property type="entry name" value="ATP-synt_Fo_a_6"/>
    <property type="match status" value="1"/>
</dbReference>